<evidence type="ECO:0000313" key="3">
    <source>
        <dbReference type="EMBL" id="EGT51868.1"/>
    </source>
</evidence>
<feature type="domain" description="F-box" evidence="2">
    <location>
        <begin position="10"/>
        <end position="57"/>
    </location>
</feature>
<keyword evidence="4" id="KW-1185">Reference proteome</keyword>
<dbReference type="HOGENOM" id="CLU_028840_0_1_1"/>
<dbReference type="PROSITE" id="PS50181">
    <property type="entry name" value="FBOX"/>
    <property type="match status" value="1"/>
</dbReference>
<evidence type="ECO:0000256" key="1">
    <source>
        <dbReference type="SAM" id="SignalP"/>
    </source>
</evidence>
<evidence type="ECO:0000313" key="4">
    <source>
        <dbReference type="Proteomes" id="UP000008068"/>
    </source>
</evidence>
<feature type="chain" id="PRO_5003405089" description="F-box domain-containing protein" evidence="1">
    <location>
        <begin position="22"/>
        <end position="381"/>
    </location>
</feature>
<protein>
    <recommendedName>
        <fullName evidence="2">F-box domain-containing protein</fullName>
    </recommendedName>
</protein>
<proteinExistence type="predicted"/>
<dbReference type="Proteomes" id="UP000008068">
    <property type="component" value="Unassembled WGS sequence"/>
</dbReference>
<keyword evidence="1" id="KW-0732">Signal</keyword>
<feature type="signal peptide" evidence="1">
    <location>
        <begin position="1"/>
        <end position="21"/>
    </location>
</feature>
<reference evidence="4" key="1">
    <citation type="submission" date="2011-07" db="EMBL/GenBank/DDBJ databases">
        <authorList>
            <consortium name="Caenorhabditis brenneri Sequencing and Analysis Consortium"/>
            <person name="Wilson R.K."/>
        </authorList>
    </citation>
    <scope>NUCLEOTIDE SEQUENCE [LARGE SCALE GENOMIC DNA]</scope>
    <source>
        <strain evidence="4">PB2801</strain>
    </source>
</reference>
<dbReference type="eggNOG" id="ENOG502TJTG">
    <property type="taxonomic scope" value="Eukaryota"/>
</dbReference>
<accession>G0N3N5</accession>
<dbReference type="PANTHER" id="PTHR21503">
    <property type="entry name" value="F-BOX-CONTAINING HYPOTHETICAL PROTEIN C.ELEGANS"/>
    <property type="match status" value="1"/>
</dbReference>
<dbReference type="EMBL" id="GL379835">
    <property type="protein sequence ID" value="EGT51868.1"/>
    <property type="molecule type" value="Genomic_DNA"/>
</dbReference>
<name>G0N3N5_CAEBE</name>
<dbReference type="InterPro" id="IPR001810">
    <property type="entry name" value="F-box_dom"/>
</dbReference>
<sequence>MSSLALVPFTFSLLKLPFIALQNVADYLNPYEIYHFSRISKKTNILAKVFSKKATRIYLISPFCVLIDYQEKGDWSIEPNIEPGPDSYKVDRKNHQPIYAYFSKKPASEALRVLERVVDVFKCSIIYLQLNTRSSRLRRQDLTSYFDWFTVNPSEVPYVYLKCKHGADVQCFIENYKKPSDELDLIVWGERGRSWPLNRELLELPDNLETNLFKKVKIISYKPANLNLYNIFSSPVIDSVEHQLPDSYLNTFLKNWQSGLTNPNWKSVCISVPRQTNLINILDGITATYRDPRTVKRQINVDKESFWIFGGIDIENHDGSATATVQWKKYKMENEDSEVPNELIEEYERNQESGEVQHVEQVLQGIVEQLLASSTFSMYIW</sequence>
<dbReference type="OMA" id="HENMFRE"/>
<dbReference type="AlphaFoldDB" id="G0N3N5"/>
<organism evidence="4">
    <name type="scientific">Caenorhabditis brenneri</name>
    <name type="common">Nematode worm</name>
    <dbReference type="NCBI Taxonomy" id="135651"/>
    <lineage>
        <taxon>Eukaryota</taxon>
        <taxon>Metazoa</taxon>
        <taxon>Ecdysozoa</taxon>
        <taxon>Nematoda</taxon>
        <taxon>Chromadorea</taxon>
        <taxon>Rhabditida</taxon>
        <taxon>Rhabditina</taxon>
        <taxon>Rhabditomorpha</taxon>
        <taxon>Rhabditoidea</taxon>
        <taxon>Rhabditidae</taxon>
        <taxon>Peloderinae</taxon>
        <taxon>Caenorhabditis</taxon>
    </lineage>
</organism>
<dbReference type="Pfam" id="PF00646">
    <property type="entry name" value="F-box"/>
    <property type="match status" value="1"/>
</dbReference>
<dbReference type="InParanoid" id="G0N3N5"/>
<evidence type="ECO:0000259" key="2">
    <source>
        <dbReference type="PROSITE" id="PS50181"/>
    </source>
</evidence>
<gene>
    <name evidence="3" type="ORF">CAEBREN_00194</name>
</gene>